<keyword evidence="2" id="KW-1185">Reference proteome</keyword>
<organism evidence="1 2">
    <name type="scientific">Pristionchus mayeri</name>
    <dbReference type="NCBI Taxonomy" id="1317129"/>
    <lineage>
        <taxon>Eukaryota</taxon>
        <taxon>Metazoa</taxon>
        <taxon>Ecdysozoa</taxon>
        <taxon>Nematoda</taxon>
        <taxon>Chromadorea</taxon>
        <taxon>Rhabditida</taxon>
        <taxon>Rhabditina</taxon>
        <taxon>Diplogasteromorpha</taxon>
        <taxon>Diplogasteroidea</taxon>
        <taxon>Neodiplogasteridae</taxon>
        <taxon>Pristionchus</taxon>
    </lineage>
</organism>
<accession>A0AAN5CCA6</accession>
<dbReference type="EMBL" id="BTRK01000002">
    <property type="protein sequence ID" value="GMR36066.1"/>
    <property type="molecule type" value="Genomic_DNA"/>
</dbReference>
<name>A0AAN5CCA6_9BILA</name>
<feature type="non-terminal residue" evidence="1">
    <location>
        <position position="273"/>
    </location>
</feature>
<sequence length="273" mass="31136">MSSIKWDLVLPADEDQRIEADDGTTFFRTKTSLYSFINGNKSEVVLPVEYLLEPRGSIGNALYFYAKSHVFFKASISSGELKLDRVNEFSLSEGLDILGEQPYYSVRKDSQLTVYRFEENYKVDKGISFDVSGADPDVTSYRLLWRGKLILTQGGESAEISKLNENVLLLRMPFHIMGVYVNDECDLLYLLYHAKRFCLFVDPVDIVIHRVDSVYEPPQEDCPDWGFAPTDIVSVRDDVILYTAAPGPSRLRLSTFKPISRLTRCKMILARND</sequence>
<proteinExistence type="predicted"/>
<gene>
    <name evidence="1" type="ORF">PMAYCL1PPCAC_06261</name>
</gene>
<protein>
    <submittedName>
        <fullName evidence="1">Uncharacterized protein</fullName>
    </submittedName>
</protein>
<reference evidence="2" key="1">
    <citation type="submission" date="2022-10" db="EMBL/GenBank/DDBJ databases">
        <title>Genome assembly of Pristionchus species.</title>
        <authorList>
            <person name="Yoshida K."/>
            <person name="Sommer R.J."/>
        </authorList>
    </citation>
    <scope>NUCLEOTIDE SEQUENCE [LARGE SCALE GENOMIC DNA]</scope>
    <source>
        <strain evidence="2">RS5460</strain>
    </source>
</reference>
<comment type="caution">
    <text evidence="1">The sequence shown here is derived from an EMBL/GenBank/DDBJ whole genome shotgun (WGS) entry which is preliminary data.</text>
</comment>
<evidence type="ECO:0000313" key="1">
    <source>
        <dbReference type="EMBL" id="GMR36066.1"/>
    </source>
</evidence>
<evidence type="ECO:0000313" key="2">
    <source>
        <dbReference type="Proteomes" id="UP001328107"/>
    </source>
</evidence>
<dbReference type="AlphaFoldDB" id="A0AAN5CCA6"/>
<dbReference type="Proteomes" id="UP001328107">
    <property type="component" value="Unassembled WGS sequence"/>
</dbReference>